<accession>A0ABN4AHX6</accession>
<proteinExistence type="predicted"/>
<reference evidence="2" key="1">
    <citation type="submission" date="2012-03" db="EMBL/GenBank/DDBJ databases">
        <authorList>
            <person name="Johnson S.L."/>
            <person name="Sims D."/>
            <person name="Han S."/>
            <person name="Bruce D.C."/>
            <person name="Dasch G.A."/>
        </authorList>
    </citation>
    <scope>NUCLEOTIDE SEQUENCE [LARGE SCALE GENOMIC DNA]</scope>
    <source>
        <strain evidence="2">TH1527</strain>
    </source>
</reference>
<feature type="domain" description="RickCE N-terminal" evidence="1">
    <location>
        <begin position="1"/>
        <end position="162"/>
    </location>
</feature>
<dbReference type="EMBL" id="CP003397">
    <property type="protein sequence ID" value="AFE54532.1"/>
    <property type="molecule type" value="Genomic_DNA"/>
</dbReference>
<dbReference type="InterPro" id="IPR054022">
    <property type="entry name" value="RickCE_N"/>
</dbReference>
<dbReference type="Pfam" id="PF22189">
    <property type="entry name" value="RickCE_N"/>
    <property type="match status" value="1"/>
</dbReference>
<protein>
    <recommendedName>
        <fullName evidence="1">RickCE N-terminal domain-containing protein</fullName>
    </recommendedName>
</protein>
<gene>
    <name evidence="2" type="ORF">RTTH1527_03335</name>
</gene>
<evidence type="ECO:0000313" key="3">
    <source>
        <dbReference type="Proteomes" id="UP000007581"/>
    </source>
</evidence>
<evidence type="ECO:0000313" key="2">
    <source>
        <dbReference type="EMBL" id="AFE54532.1"/>
    </source>
</evidence>
<keyword evidence="3" id="KW-1185">Reference proteome</keyword>
<name>A0ABN4AHX6_RICTP</name>
<organism evidence="2 3">
    <name type="scientific">Rickettsia typhi str. TH1527</name>
    <dbReference type="NCBI Taxonomy" id="1003201"/>
    <lineage>
        <taxon>Bacteria</taxon>
        <taxon>Pseudomonadati</taxon>
        <taxon>Pseudomonadota</taxon>
        <taxon>Alphaproteobacteria</taxon>
        <taxon>Rickettsiales</taxon>
        <taxon>Rickettsiaceae</taxon>
        <taxon>Rickettsieae</taxon>
        <taxon>Rickettsia</taxon>
        <taxon>typhus group</taxon>
    </lineage>
</organism>
<sequence>MSEPIIFTLLFGNKDQILDKINNQKALNKLHIIPLQVNKESNISDKERIFSEILEKSCKECKIPIFNIQISNNNVKPIFGTQDLINAQNLNIKTTITFDKYNALPQNSALKSYWKQIIEKVDHVFFTNEADQNLSIADGIVPKDKTTTITDISLVTSVFNNLVHETNHMLSGTIPKKAKLDKLIKIAKNQDDRVIIETWPLSVDEATNLITAKFGITSEDHIYSLKLEIHEILKDPNNAAENFKKYVSQISRQFNKDLGKAEKNYIDFHFNTQKVINDNNKDIQVEQTISYAHPKEKQPKSQGFFAKIFNYFKDKK</sequence>
<dbReference type="Proteomes" id="UP000007581">
    <property type="component" value="Chromosome"/>
</dbReference>
<evidence type="ECO:0000259" key="1">
    <source>
        <dbReference type="Pfam" id="PF22189"/>
    </source>
</evidence>